<keyword evidence="1" id="KW-0812">Transmembrane</keyword>
<gene>
    <name evidence="2" type="ORF">LEP1GSC060_1952</name>
</gene>
<dbReference type="STRING" id="1218598.LEP1GSC060_1952"/>
<keyword evidence="1" id="KW-0472">Membrane</keyword>
<evidence type="ECO:0000313" key="2">
    <source>
        <dbReference type="EMBL" id="EMY76479.1"/>
    </source>
</evidence>
<proteinExistence type="predicted"/>
<protein>
    <submittedName>
        <fullName evidence="2">Uncharacterized protein</fullName>
    </submittedName>
</protein>
<dbReference type="AlphaFoldDB" id="N1WHA1"/>
<keyword evidence="1" id="KW-1133">Transmembrane helix</keyword>
<comment type="caution">
    <text evidence="2">The sequence shown here is derived from an EMBL/GenBank/DDBJ whole genome shotgun (WGS) entry which is preliminary data.</text>
</comment>
<dbReference type="EMBL" id="AOHC02000049">
    <property type="protein sequence ID" value="EMY76479.1"/>
    <property type="molecule type" value="Genomic_DNA"/>
</dbReference>
<feature type="transmembrane region" description="Helical" evidence="1">
    <location>
        <begin position="33"/>
        <end position="52"/>
    </location>
</feature>
<accession>N1WHA1</accession>
<dbReference type="Proteomes" id="UP000012313">
    <property type="component" value="Unassembled WGS sequence"/>
</dbReference>
<keyword evidence="3" id="KW-1185">Reference proteome</keyword>
<evidence type="ECO:0000256" key="1">
    <source>
        <dbReference type="SAM" id="Phobius"/>
    </source>
</evidence>
<name>N1WHA1_9LEPT</name>
<sequence length="64" mass="7318">MNAPASTKLNLATKVKPQPGKFPMKFRLTMTRLQNAVMILLIFNCFFANLRLRKLKVAIPLNMI</sequence>
<evidence type="ECO:0000313" key="3">
    <source>
        <dbReference type="Proteomes" id="UP000012313"/>
    </source>
</evidence>
<organism evidence="2 3">
    <name type="scientific">Leptospira weilii serovar Ranarum str. ICFT</name>
    <dbReference type="NCBI Taxonomy" id="1218598"/>
    <lineage>
        <taxon>Bacteria</taxon>
        <taxon>Pseudomonadati</taxon>
        <taxon>Spirochaetota</taxon>
        <taxon>Spirochaetia</taxon>
        <taxon>Leptospirales</taxon>
        <taxon>Leptospiraceae</taxon>
        <taxon>Leptospira</taxon>
    </lineage>
</organism>
<reference evidence="2" key="1">
    <citation type="submission" date="2013-03" db="EMBL/GenBank/DDBJ databases">
        <authorList>
            <person name="Harkins D.M."/>
            <person name="Durkin A.S."/>
            <person name="Brinkac L.M."/>
            <person name="Haft D.H."/>
            <person name="Selengut J.D."/>
            <person name="Sanka R."/>
            <person name="DePew J."/>
            <person name="Purushe J."/>
            <person name="Hartskeerl R.A."/>
            <person name="Ahmed A."/>
            <person name="van der Linden H."/>
            <person name="Goris M.G.A."/>
            <person name="Vinetz J.M."/>
            <person name="Sutton G.G."/>
            <person name="Nierman W.C."/>
            <person name="Fouts D.E."/>
        </authorList>
    </citation>
    <scope>NUCLEOTIDE SEQUENCE [LARGE SCALE GENOMIC DNA]</scope>
    <source>
        <strain evidence="2">ICFT</strain>
    </source>
</reference>